<evidence type="ECO:0000313" key="1">
    <source>
        <dbReference type="EMBL" id="MCS0582041.1"/>
    </source>
</evidence>
<gene>
    <name evidence="1" type="ORF">NX784_10605</name>
</gene>
<keyword evidence="2" id="KW-1185">Reference proteome</keyword>
<proteinExistence type="predicted"/>
<dbReference type="Proteomes" id="UP001204151">
    <property type="component" value="Unassembled WGS sequence"/>
</dbReference>
<dbReference type="RefSeq" id="WP_258816612.1">
    <property type="nucleotide sequence ID" value="NZ_JANUGW010000006.1"/>
</dbReference>
<name>A0ABT1ZQ32_9BURK</name>
<reference evidence="1 2" key="1">
    <citation type="submission" date="2022-08" db="EMBL/GenBank/DDBJ databases">
        <title>Reclassification of Massilia species as members of the genera Telluria, Duganella, Pseudoduganella, Mokoshia gen. nov. and Zemynaea gen. nov. using orthogonal and non-orthogonal genome-based approaches.</title>
        <authorList>
            <person name="Bowman J.P."/>
        </authorList>
    </citation>
    <scope>NUCLEOTIDE SEQUENCE [LARGE SCALE GENOMIC DNA]</scope>
    <source>
        <strain evidence="1 2">JCM 31316</strain>
    </source>
</reference>
<evidence type="ECO:0000313" key="2">
    <source>
        <dbReference type="Proteomes" id="UP001204151"/>
    </source>
</evidence>
<sequence>MSLLSRHVSELKSEEFVLGVSTGFKGEKGSKMEGIESTKIMIVSTPASKNWTGYTAIEQAVSNASIGESMTGRTFPARCMVTYRRVSAVENKTIENKTVSKDVEKLVVVGLEYLSAVDLVDVKVAKAA</sequence>
<accession>A0ABT1ZQ32</accession>
<protein>
    <submittedName>
        <fullName evidence="1">Uncharacterized protein</fullName>
    </submittedName>
</protein>
<dbReference type="EMBL" id="JANUGW010000006">
    <property type="protein sequence ID" value="MCS0582041.1"/>
    <property type="molecule type" value="Genomic_DNA"/>
</dbReference>
<comment type="caution">
    <text evidence="1">The sequence shown here is derived from an EMBL/GenBank/DDBJ whole genome shotgun (WGS) entry which is preliminary data.</text>
</comment>
<organism evidence="1 2">
    <name type="scientific">Massilia pinisoli</name>
    <dbReference type="NCBI Taxonomy" id="1772194"/>
    <lineage>
        <taxon>Bacteria</taxon>
        <taxon>Pseudomonadati</taxon>
        <taxon>Pseudomonadota</taxon>
        <taxon>Betaproteobacteria</taxon>
        <taxon>Burkholderiales</taxon>
        <taxon>Oxalobacteraceae</taxon>
        <taxon>Telluria group</taxon>
        <taxon>Massilia</taxon>
    </lineage>
</organism>